<dbReference type="InterPro" id="IPR003594">
    <property type="entry name" value="HATPase_dom"/>
</dbReference>
<feature type="signal peptide" evidence="7">
    <location>
        <begin position="1"/>
        <end position="20"/>
    </location>
</feature>
<feature type="domain" description="Histidine kinase" evidence="8">
    <location>
        <begin position="445"/>
        <end position="659"/>
    </location>
</feature>
<keyword evidence="6" id="KW-0812">Transmembrane</keyword>
<dbReference type="Pfam" id="PF02518">
    <property type="entry name" value="HATPase_c"/>
    <property type="match status" value="1"/>
</dbReference>
<evidence type="ECO:0000256" key="1">
    <source>
        <dbReference type="ARBA" id="ARBA00000085"/>
    </source>
</evidence>
<dbReference type="AlphaFoldDB" id="A0A4Q7NYZ5"/>
<dbReference type="OrthoDB" id="9810447at2"/>
<comment type="caution">
    <text evidence="9">The sequence shown here is derived from an EMBL/GenBank/DDBJ whole genome shotgun (WGS) entry which is preliminary data.</text>
</comment>
<dbReference type="Gene3D" id="3.30.565.10">
    <property type="entry name" value="Histidine kinase-like ATPase, C-terminal domain"/>
    <property type="match status" value="1"/>
</dbReference>
<sequence length="659" mass="75373">MKKTFFLYFLLFITVFIATAQNKAEIVDQIASKTIKDTTQFAEALSEVDKFIDDKEFIIAAIFLDNLIEQGKRLNYLKGLGDVYFKKSLVLKGQKNYLEAISNYEKAEDFYRKANSLEGLAKLYNGRFVLEYERGNIERGADYLLESKMYYEKLNDSSGLAINYNNLGMVYSEMDDLDASEKFFRKSIEIRKKIGVLKNVGLVMNNLGFIYLQNNKPNKAKEILKEALAINKKNKSDRYIGHTYNIMAETALSEKDYQQAKNYYKTSLTFSNKANYYMLSGDNKQQLGYVAMQLGRYKTAEELLAKARKEFTDLGASQLVLKNYKYSAKLDSARGNLSGALAWQKKYQKLSDKRMADLSSKKLERAEDRYKAELEQLRRIDEQEKRERKNQTALFKYKILTFSALGVLVVVAIFSVFIIKSRRERKRLIVELNESNLVKNKLFSIISHDLKNEISGLDGTLKLLKENSISTDEFQEIIPLLANRTHQTSIMLNNLLNWSKSQMNELNPKPVIFDIHDLIANKFEFFKPKADQKDIKLINDLQKLKIYADKDMISIVAQNLLANAIKFCNPGDIIVLKSIEREDHYDICFKDSGVGIDASNLNKLFAEDTFTTTGTQNESGTGLGLKICKELVELNKGKINVESKIGKGSTFYVSLPKAA</sequence>
<evidence type="ECO:0000256" key="7">
    <source>
        <dbReference type="SAM" id="SignalP"/>
    </source>
</evidence>
<dbReference type="SMART" id="SM00388">
    <property type="entry name" value="HisKA"/>
    <property type="match status" value="1"/>
</dbReference>
<dbReference type="CDD" id="cd00082">
    <property type="entry name" value="HisKA"/>
    <property type="match status" value="1"/>
</dbReference>
<dbReference type="SMART" id="SM00028">
    <property type="entry name" value="TPR"/>
    <property type="match status" value="5"/>
</dbReference>
<dbReference type="Gene3D" id="1.25.40.10">
    <property type="entry name" value="Tetratricopeptide repeat domain"/>
    <property type="match status" value="1"/>
</dbReference>
<feature type="repeat" description="TPR" evidence="4">
    <location>
        <begin position="161"/>
        <end position="194"/>
    </location>
</feature>
<dbReference type="PRINTS" id="PR00344">
    <property type="entry name" value="BCTRLSENSOR"/>
</dbReference>
<feature type="transmembrane region" description="Helical" evidence="6">
    <location>
        <begin position="399"/>
        <end position="419"/>
    </location>
</feature>
<evidence type="ECO:0000256" key="2">
    <source>
        <dbReference type="ARBA" id="ARBA00012438"/>
    </source>
</evidence>
<dbReference type="InterPro" id="IPR019734">
    <property type="entry name" value="TPR_rpt"/>
</dbReference>
<keyword evidence="6" id="KW-1133">Transmembrane helix</keyword>
<keyword evidence="9" id="KW-0418">Kinase</keyword>
<dbReference type="InterPro" id="IPR004358">
    <property type="entry name" value="Sig_transdc_His_kin-like_C"/>
</dbReference>
<dbReference type="PROSITE" id="PS50005">
    <property type="entry name" value="TPR"/>
    <property type="match status" value="2"/>
</dbReference>
<dbReference type="PROSITE" id="PS50109">
    <property type="entry name" value="HIS_KIN"/>
    <property type="match status" value="1"/>
</dbReference>
<dbReference type="Pfam" id="PF13424">
    <property type="entry name" value="TPR_12"/>
    <property type="match status" value="1"/>
</dbReference>
<reference evidence="9 10" key="1">
    <citation type="submission" date="2019-02" db="EMBL/GenBank/DDBJ databases">
        <title>Genomic Encyclopedia of Type Strains, Phase IV (KMG-IV): sequencing the most valuable type-strain genomes for metagenomic binning, comparative biology and taxonomic classification.</title>
        <authorList>
            <person name="Goeker M."/>
        </authorList>
    </citation>
    <scope>NUCLEOTIDE SEQUENCE [LARGE SCALE GENOMIC DNA]</scope>
    <source>
        <strain evidence="9 10">DSM 17196</strain>
    </source>
</reference>
<dbReference type="Pfam" id="PF00512">
    <property type="entry name" value="HisKA"/>
    <property type="match status" value="1"/>
</dbReference>
<evidence type="ECO:0000256" key="5">
    <source>
        <dbReference type="SAM" id="Coils"/>
    </source>
</evidence>
<dbReference type="PANTHER" id="PTHR43547:SF2">
    <property type="entry name" value="HYBRID SIGNAL TRANSDUCTION HISTIDINE KINASE C"/>
    <property type="match status" value="1"/>
</dbReference>
<name>A0A4Q7NYZ5_9FLAO</name>
<evidence type="ECO:0000256" key="3">
    <source>
        <dbReference type="ARBA" id="ARBA00022553"/>
    </source>
</evidence>
<dbReference type="SUPFAM" id="SSF48452">
    <property type="entry name" value="TPR-like"/>
    <property type="match status" value="2"/>
</dbReference>
<dbReference type="Proteomes" id="UP000292262">
    <property type="component" value="Unassembled WGS sequence"/>
</dbReference>
<keyword evidence="5" id="KW-0175">Coiled coil</keyword>
<dbReference type="SUPFAM" id="SSF47384">
    <property type="entry name" value="Homodimeric domain of signal transducing histidine kinase"/>
    <property type="match status" value="1"/>
</dbReference>
<keyword evidence="4" id="KW-0802">TPR repeat</keyword>
<proteinExistence type="predicted"/>
<dbReference type="InterPro" id="IPR036890">
    <property type="entry name" value="HATPase_C_sf"/>
</dbReference>
<keyword evidence="6" id="KW-0472">Membrane</keyword>
<evidence type="ECO:0000256" key="4">
    <source>
        <dbReference type="PROSITE-ProRule" id="PRU00339"/>
    </source>
</evidence>
<comment type="catalytic activity">
    <reaction evidence="1">
        <text>ATP + protein L-histidine = ADP + protein N-phospho-L-histidine.</text>
        <dbReference type="EC" id="2.7.13.3"/>
    </reaction>
</comment>
<keyword evidence="7" id="KW-0732">Signal</keyword>
<organism evidence="9 10">
    <name type="scientific">Aquimarina brevivitae</name>
    <dbReference type="NCBI Taxonomy" id="323412"/>
    <lineage>
        <taxon>Bacteria</taxon>
        <taxon>Pseudomonadati</taxon>
        <taxon>Bacteroidota</taxon>
        <taxon>Flavobacteriia</taxon>
        <taxon>Flavobacteriales</taxon>
        <taxon>Flavobacteriaceae</taxon>
        <taxon>Aquimarina</taxon>
    </lineage>
</organism>
<gene>
    <name evidence="9" type="ORF">EV197_2693</name>
</gene>
<dbReference type="Gene3D" id="1.10.287.130">
    <property type="match status" value="1"/>
</dbReference>
<dbReference type="RefSeq" id="WP_130287232.1">
    <property type="nucleotide sequence ID" value="NZ_SGXE01000003.1"/>
</dbReference>
<protein>
    <recommendedName>
        <fullName evidence="2">histidine kinase</fullName>
        <ecNumber evidence="2">2.7.13.3</ecNumber>
    </recommendedName>
</protein>
<dbReference type="Pfam" id="PF13181">
    <property type="entry name" value="TPR_8"/>
    <property type="match status" value="1"/>
</dbReference>
<feature type="repeat" description="TPR" evidence="4">
    <location>
        <begin position="201"/>
        <end position="234"/>
    </location>
</feature>
<feature type="chain" id="PRO_5020539316" description="histidine kinase" evidence="7">
    <location>
        <begin position="21"/>
        <end position="659"/>
    </location>
</feature>
<dbReference type="EMBL" id="SGXE01000003">
    <property type="protein sequence ID" value="RZS92555.1"/>
    <property type="molecule type" value="Genomic_DNA"/>
</dbReference>
<keyword evidence="9" id="KW-0808">Transferase</keyword>
<dbReference type="InterPro" id="IPR011990">
    <property type="entry name" value="TPR-like_helical_dom_sf"/>
</dbReference>
<dbReference type="GO" id="GO:0000155">
    <property type="term" value="F:phosphorelay sensor kinase activity"/>
    <property type="evidence" value="ECO:0007669"/>
    <property type="project" value="InterPro"/>
</dbReference>
<dbReference type="InterPro" id="IPR003661">
    <property type="entry name" value="HisK_dim/P_dom"/>
</dbReference>
<dbReference type="SMART" id="SM00387">
    <property type="entry name" value="HATPase_c"/>
    <property type="match status" value="1"/>
</dbReference>
<feature type="coiled-coil region" evidence="5">
    <location>
        <begin position="356"/>
        <end position="391"/>
    </location>
</feature>
<evidence type="ECO:0000259" key="8">
    <source>
        <dbReference type="PROSITE" id="PS50109"/>
    </source>
</evidence>
<evidence type="ECO:0000256" key="6">
    <source>
        <dbReference type="SAM" id="Phobius"/>
    </source>
</evidence>
<evidence type="ECO:0000313" key="9">
    <source>
        <dbReference type="EMBL" id="RZS92555.1"/>
    </source>
</evidence>
<dbReference type="SUPFAM" id="SSF55874">
    <property type="entry name" value="ATPase domain of HSP90 chaperone/DNA topoisomerase II/histidine kinase"/>
    <property type="match status" value="1"/>
</dbReference>
<dbReference type="PANTHER" id="PTHR43547">
    <property type="entry name" value="TWO-COMPONENT HISTIDINE KINASE"/>
    <property type="match status" value="1"/>
</dbReference>
<dbReference type="InterPro" id="IPR005467">
    <property type="entry name" value="His_kinase_dom"/>
</dbReference>
<accession>A0A4Q7NYZ5</accession>
<dbReference type="EC" id="2.7.13.3" evidence="2"/>
<dbReference type="InterPro" id="IPR036097">
    <property type="entry name" value="HisK_dim/P_sf"/>
</dbReference>
<keyword evidence="10" id="KW-1185">Reference proteome</keyword>
<keyword evidence="3" id="KW-0597">Phosphoprotein</keyword>
<evidence type="ECO:0000313" key="10">
    <source>
        <dbReference type="Proteomes" id="UP000292262"/>
    </source>
</evidence>